<keyword evidence="5 8" id="KW-1133">Transmembrane helix</keyword>
<evidence type="ECO:0000313" key="12">
    <source>
        <dbReference type="Proteomes" id="UP000245778"/>
    </source>
</evidence>
<dbReference type="GO" id="GO:0005886">
    <property type="term" value="C:plasma membrane"/>
    <property type="evidence" value="ECO:0007669"/>
    <property type="project" value="UniProtKB-SubCell"/>
</dbReference>
<feature type="transmembrane region" description="Helical" evidence="8">
    <location>
        <begin position="416"/>
        <end position="442"/>
    </location>
</feature>
<feature type="transmembrane region" description="Helical" evidence="8">
    <location>
        <begin position="140"/>
        <end position="161"/>
    </location>
</feature>
<evidence type="ECO:0000256" key="6">
    <source>
        <dbReference type="ARBA" id="ARBA00023065"/>
    </source>
</evidence>
<dbReference type="PANTHER" id="PTHR32024:SF1">
    <property type="entry name" value="KTR SYSTEM POTASSIUM UPTAKE PROTEIN B"/>
    <property type="match status" value="1"/>
</dbReference>
<dbReference type="Proteomes" id="UP000064844">
    <property type="component" value="Chromosome"/>
</dbReference>
<keyword evidence="4 8" id="KW-0812">Transmembrane</keyword>
<gene>
    <name evidence="10" type="ORF">C7373_10955</name>
    <name evidence="9" type="ORF">IB211_02203c</name>
</gene>
<dbReference type="AlphaFoldDB" id="A0A0S2W5P7"/>
<name>A0A0S2W5P7_9FIRM</name>
<keyword evidence="7 8" id="KW-0472">Membrane</keyword>
<feature type="transmembrane region" description="Helical" evidence="8">
    <location>
        <begin position="364"/>
        <end position="385"/>
    </location>
</feature>
<dbReference type="eggNOG" id="COG0168">
    <property type="taxonomic scope" value="Bacteria"/>
</dbReference>
<feature type="transmembrane region" description="Helical" evidence="8">
    <location>
        <begin position="205"/>
        <end position="224"/>
    </location>
</feature>
<feature type="transmembrane region" description="Helical" evidence="8">
    <location>
        <begin position="21"/>
        <end position="45"/>
    </location>
</feature>
<dbReference type="GO" id="GO:0008324">
    <property type="term" value="F:monoatomic cation transmembrane transporter activity"/>
    <property type="evidence" value="ECO:0007669"/>
    <property type="project" value="InterPro"/>
</dbReference>
<evidence type="ECO:0000256" key="8">
    <source>
        <dbReference type="SAM" id="Phobius"/>
    </source>
</evidence>
<feature type="transmembrane region" description="Helical" evidence="8">
    <location>
        <begin position="324"/>
        <end position="343"/>
    </location>
</feature>
<feature type="transmembrane region" description="Helical" evidence="8">
    <location>
        <begin position="85"/>
        <end position="109"/>
    </location>
</feature>
<dbReference type="Proteomes" id="UP000245778">
    <property type="component" value="Unassembled WGS sequence"/>
</dbReference>
<evidence type="ECO:0000313" key="11">
    <source>
        <dbReference type="Proteomes" id="UP000064844"/>
    </source>
</evidence>
<protein>
    <submittedName>
        <fullName evidence="9">Potassium uptake protein, integral membrane component, KtrB</fullName>
    </submittedName>
    <submittedName>
        <fullName evidence="10">Trk system potassium uptake protein TrkH</fullName>
    </submittedName>
</protein>
<feature type="transmembrane region" description="Helical" evidence="8">
    <location>
        <begin position="168"/>
        <end position="185"/>
    </location>
</feature>
<dbReference type="KEGG" id="ibu:IB211_02203c"/>
<evidence type="ECO:0000313" key="9">
    <source>
        <dbReference type="EMBL" id="ALP94594.1"/>
    </source>
</evidence>
<organism evidence="9 11">
    <name type="scientific">Intestinimonas butyriciproducens</name>
    <dbReference type="NCBI Taxonomy" id="1297617"/>
    <lineage>
        <taxon>Bacteria</taxon>
        <taxon>Bacillati</taxon>
        <taxon>Bacillota</taxon>
        <taxon>Clostridia</taxon>
        <taxon>Eubacteriales</taxon>
        <taxon>Intestinimonas</taxon>
    </lineage>
</organism>
<comment type="subcellular location">
    <subcellularLocation>
        <location evidence="1">Cell membrane</location>
        <topology evidence="1">Multi-pass membrane protein</topology>
    </subcellularLocation>
</comment>
<keyword evidence="3" id="KW-1003">Cell membrane</keyword>
<dbReference type="RefSeq" id="WP_033117509.1">
    <property type="nucleotide sequence ID" value="NZ_CALICV010000087.1"/>
</dbReference>
<evidence type="ECO:0000256" key="5">
    <source>
        <dbReference type="ARBA" id="ARBA00022989"/>
    </source>
</evidence>
<accession>A0A0S2W5P7</accession>
<keyword evidence="6" id="KW-0406">Ion transport</keyword>
<dbReference type="PATRIC" id="fig|1297617.4.peg.2270"/>
<reference evidence="10 12" key="3">
    <citation type="submission" date="2018-04" db="EMBL/GenBank/DDBJ databases">
        <title>Genomic Encyclopedia of Type Strains, Phase IV (KMG-IV): sequencing the most valuable type-strain genomes for metagenomic binning, comparative biology and taxonomic classification.</title>
        <authorList>
            <person name="Goeker M."/>
        </authorList>
    </citation>
    <scope>NUCLEOTIDE SEQUENCE [LARGE SCALE GENOMIC DNA]</scope>
    <source>
        <strain evidence="10 12">DSM 26588</strain>
    </source>
</reference>
<dbReference type="GO" id="GO:0030001">
    <property type="term" value="P:metal ion transport"/>
    <property type="evidence" value="ECO:0007669"/>
    <property type="project" value="UniProtKB-ARBA"/>
</dbReference>
<dbReference type="PANTHER" id="PTHR32024">
    <property type="entry name" value="TRK SYSTEM POTASSIUM UPTAKE PROTEIN TRKG-RELATED"/>
    <property type="match status" value="1"/>
</dbReference>
<evidence type="ECO:0000256" key="3">
    <source>
        <dbReference type="ARBA" id="ARBA00022475"/>
    </source>
</evidence>
<dbReference type="EMBL" id="CP011307">
    <property type="protein sequence ID" value="ALP94594.1"/>
    <property type="molecule type" value="Genomic_DNA"/>
</dbReference>
<reference evidence="11" key="2">
    <citation type="submission" date="2015-04" db="EMBL/GenBank/DDBJ databases">
        <title>A butyrogenic pathway from the amino acid lysine in a human gut commensal.</title>
        <authorList>
            <person name="de Vos W.M."/>
            <person name="Bui N.T.P."/>
            <person name="Plugge C.M."/>
            <person name="Ritari J."/>
        </authorList>
    </citation>
    <scope>NUCLEOTIDE SEQUENCE [LARGE SCALE GENOMIC DNA]</scope>
    <source>
        <strain evidence="11">AF211</strain>
    </source>
</reference>
<dbReference type="Pfam" id="PF02386">
    <property type="entry name" value="TrkH"/>
    <property type="match status" value="1"/>
</dbReference>
<feature type="transmembrane region" description="Helical" evidence="8">
    <location>
        <begin position="244"/>
        <end position="262"/>
    </location>
</feature>
<feature type="transmembrane region" description="Helical" evidence="8">
    <location>
        <begin position="51"/>
        <end position="73"/>
    </location>
</feature>
<reference evidence="9 11" key="1">
    <citation type="journal article" date="2015" name="Nat. Commun.">
        <title>Production of butyrate from lysine and the Amadori product fructoselysine by a human gut commensal.</title>
        <authorList>
            <person name="Bui T.P."/>
            <person name="Ritari J."/>
            <person name="Boeren S."/>
            <person name="de Waard P."/>
            <person name="Plugge C.M."/>
            <person name="de Vos W.M."/>
        </authorList>
    </citation>
    <scope>NUCLEOTIDE SEQUENCE [LARGE SCALE GENOMIC DNA]</scope>
    <source>
        <strain evidence="9 11">AF211</strain>
    </source>
</reference>
<keyword evidence="2" id="KW-0813">Transport</keyword>
<dbReference type="EMBL" id="QEKK01000009">
    <property type="protein sequence ID" value="PVY47396.1"/>
    <property type="molecule type" value="Genomic_DNA"/>
</dbReference>
<dbReference type="InterPro" id="IPR003445">
    <property type="entry name" value="Cat_transpt"/>
</dbReference>
<dbReference type="STRING" id="1297617.IB211_02203c"/>
<evidence type="ECO:0000256" key="7">
    <source>
        <dbReference type="ARBA" id="ARBA00023136"/>
    </source>
</evidence>
<evidence type="ECO:0000256" key="4">
    <source>
        <dbReference type="ARBA" id="ARBA00022692"/>
    </source>
</evidence>
<dbReference type="GeneID" id="93228654"/>
<evidence type="ECO:0000256" key="2">
    <source>
        <dbReference type="ARBA" id="ARBA00022448"/>
    </source>
</evidence>
<evidence type="ECO:0000313" key="10">
    <source>
        <dbReference type="EMBL" id="PVY47396.1"/>
    </source>
</evidence>
<evidence type="ECO:0000256" key="1">
    <source>
        <dbReference type="ARBA" id="ARBA00004651"/>
    </source>
</evidence>
<keyword evidence="11" id="KW-1185">Reference proteome</keyword>
<sequence>MPFQIRWRIRNRLRSMQNLNPARIVVSSFGVIILLGTLLLMLPVASRDGQATDPLTCLFTATSASCVTGLILVDTWAHWTLFGQVVILAMIQLGGLGFMTVITLVSFALRRRIGLSERLIMVSTLNLNDMDGVVRVVRHALMGTFLIEGTGAVVLTLCFLPRYGFLKGLWRGIFHAVSAFCNAGFDLLGTEGEFSSLASYNGNPVVLLTIMALITIGGLGFFVWEDILRCGRDLRRLSLYSKMVLSFTAALILGGGLFFLLAEWDNPATLGDMPGWKRVLNAAFQAVTLRTAGFDTIGQGNLRDSSLAMSCILMLIGGSSGSTAGGLKTVTVGVLFLTLRAGLAGREEVTLRGRSISHRRVMNALTLTLIVAVIFLAGSMIISLVDDVPFLSAAFESASAMATVGVTVGITPTLSLFSHVLLICMMFLGRVGIMSFSIAFLARSKYPAKIKYPTMDIMIG</sequence>
<proteinExistence type="predicted"/>